<name>A0A4U5LUQ9_STECR</name>
<organism evidence="1 2">
    <name type="scientific">Steinernema carpocapsae</name>
    <name type="common">Entomopathogenic nematode</name>
    <dbReference type="NCBI Taxonomy" id="34508"/>
    <lineage>
        <taxon>Eukaryota</taxon>
        <taxon>Metazoa</taxon>
        <taxon>Ecdysozoa</taxon>
        <taxon>Nematoda</taxon>
        <taxon>Chromadorea</taxon>
        <taxon>Rhabditida</taxon>
        <taxon>Tylenchina</taxon>
        <taxon>Panagrolaimomorpha</taxon>
        <taxon>Strongyloidoidea</taxon>
        <taxon>Steinernematidae</taxon>
        <taxon>Steinernema</taxon>
    </lineage>
</organism>
<keyword evidence="2" id="KW-1185">Reference proteome</keyword>
<dbReference type="AlphaFoldDB" id="A0A4U5LUQ9"/>
<evidence type="ECO:0000313" key="2">
    <source>
        <dbReference type="Proteomes" id="UP000298663"/>
    </source>
</evidence>
<proteinExistence type="predicted"/>
<protein>
    <submittedName>
        <fullName evidence="1">Uncharacterized protein</fullName>
    </submittedName>
</protein>
<evidence type="ECO:0000313" key="1">
    <source>
        <dbReference type="EMBL" id="TKR59847.1"/>
    </source>
</evidence>
<sequence>MRTPFVSEQRLRWVRFASLCASFKRLFHSAEGAHGMRMGSRDGEEGRGSKATDWSACSWVARKSAKSRSLSPATAFELPLLHASPKLLSLAAQLVLDVAEPLQDHQRLASRRAHLFGHFESEISELIQRLIRSQRPHATLLQTFETHMSDFGKSEYDTANTHGSIAVFHTIVPLLLGI</sequence>
<gene>
    <name evidence="1" type="ORF">L596_029460</name>
</gene>
<accession>A0A4U5LUQ9</accession>
<dbReference type="Proteomes" id="UP000298663">
    <property type="component" value="Unassembled WGS sequence"/>
</dbReference>
<reference evidence="1 2" key="1">
    <citation type="journal article" date="2015" name="Genome Biol.">
        <title>Comparative genomics of Steinernema reveals deeply conserved gene regulatory networks.</title>
        <authorList>
            <person name="Dillman A.R."/>
            <person name="Macchietto M."/>
            <person name="Porter C.F."/>
            <person name="Rogers A."/>
            <person name="Williams B."/>
            <person name="Antoshechkin I."/>
            <person name="Lee M.M."/>
            <person name="Goodwin Z."/>
            <person name="Lu X."/>
            <person name="Lewis E.E."/>
            <person name="Goodrich-Blair H."/>
            <person name="Stock S.P."/>
            <person name="Adams B.J."/>
            <person name="Sternberg P.W."/>
            <person name="Mortazavi A."/>
        </authorList>
    </citation>
    <scope>NUCLEOTIDE SEQUENCE [LARGE SCALE GENOMIC DNA]</scope>
    <source>
        <strain evidence="1 2">ALL</strain>
    </source>
</reference>
<dbReference type="EMBL" id="AZBU02000012">
    <property type="protein sequence ID" value="TKR59847.1"/>
    <property type="molecule type" value="Genomic_DNA"/>
</dbReference>
<reference evidence="1 2" key="2">
    <citation type="journal article" date="2019" name="G3 (Bethesda)">
        <title>Hybrid Assembly of the Genome of the Entomopathogenic Nematode Steinernema carpocapsae Identifies the X-Chromosome.</title>
        <authorList>
            <person name="Serra L."/>
            <person name="Macchietto M."/>
            <person name="Macias-Munoz A."/>
            <person name="McGill C.J."/>
            <person name="Rodriguez I.M."/>
            <person name="Rodriguez B."/>
            <person name="Murad R."/>
            <person name="Mortazavi A."/>
        </authorList>
    </citation>
    <scope>NUCLEOTIDE SEQUENCE [LARGE SCALE GENOMIC DNA]</scope>
    <source>
        <strain evidence="1 2">ALL</strain>
    </source>
</reference>
<comment type="caution">
    <text evidence="1">The sequence shown here is derived from an EMBL/GenBank/DDBJ whole genome shotgun (WGS) entry which is preliminary data.</text>
</comment>